<comment type="caution">
    <text evidence="2">The sequence shown here is derived from an EMBL/GenBank/DDBJ whole genome shotgun (WGS) entry which is preliminary data.</text>
</comment>
<evidence type="ECO:0000256" key="1">
    <source>
        <dbReference type="SAM" id="MobiDB-lite"/>
    </source>
</evidence>
<feature type="compositionally biased region" description="Basic and acidic residues" evidence="1">
    <location>
        <begin position="85"/>
        <end position="106"/>
    </location>
</feature>
<dbReference type="Gramene" id="mRNA:HanXRQr2_Chr12g0550631">
    <property type="protein sequence ID" value="mRNA:HanXRQr2_Chr12g0550631"/>
    <property type="gene ID" value="HanXRQr2_Chr12g0550631"/>
</dbReference>
<sequence length="208" mass="23077">MPLLRNLLRVKKPVSPAHVEPSSVVDDDLPLSPPHASISEQLESTKSIENEAEKIAEAGNPEVEKPVEVMVETEKIVEPETADVDATHPKSPEVAARDPEKGKSVPEDPVITIPASSTNFAPVNAERNPAGDQGSFAHVDENSPIRPDETPGDYYYRCYSEKKADEIHAPVWKLKKGDTFFDWRVCRDWLQGTFPLGEIKFQEGCPHE</sequence>
<feature type="compositionally biased region" description="Basic and acidic residues" evidence="1">
    <location>
        <begin position="138"/>
        <end position="149"/>
    </location>
</feature>
<feature type="compositionally biased region" description="Basic and acidic residues" evidence="1">
    <location>
        <begin position="46"/>
        <end position="64"/>
    </location>
</feature>
<feature type="region of interest" description="Disordered" evidence="1">
    <location>
        <begin position="130"/>
        <end position="150"/>
    </location>
</feature>
<protein>
    <submittedName>
        <fullName evidence="2">Uncharacterized protein</fullName>
    </submittedName>
</protein>
<reference evidence="2" key="2">
    <citation type="submission" date="2020-06" db="EMBL/GenBank/DDBJ databases">
        <title>Helianthus annuus Genome sequencing and assembly Release 2.</title>
        <authorList>
            <person name="Gouzy J."/>
            <person name="Langlade N."/>
            <person name="Munos S."/>
        </authorList>
    </citation>
    <scope>NUCLEOTIDE SEQUENCE</scope>
    <source>
        <tissue evidence="2">Leaves</tissue>
    </source>
</reference>
<proteinExistence type="predicted"/>
<dbReference type="AlphaFoldDB" id="A0A9K3HI92"/>
<feature type="region of interest" description="Disordered" evidence="1">
    <location>
        <begin position="77"/>
        <end position="115"/>
    </location>
</feature>
<dbReference type="Proteomes" id="UP000215914">
    <property type="component" value="Unassembled WGS sequence"/>
</dbReference>
<evidence type="ECO:0000313" key="3">
    <source>
        <dbReference type="Proteomes" id="UP000215914"/>
    </source>
</evidence>
<evidence type="ECO:0000313" key="2">
    <source>
        <dbReference type="EMBL" id="KAF5778705.1"/>
    </source>
</evidence>
<reference evidence="2" key="1">
    <citation type="journal article" date="2017" name="Nature">
        <title>The sunflower genome provides insights into oil metabolism, flowering and Asterid evolution.</title>
        <authorList>
            <person name="Badouin H."/>
            <person name="Gouzy J."/>
            <person name="Grassa C.J."/>
            <person name="Murat F."/>
            <person name="Staton S.E."/>
            <person name="Cottret L."/>
            <person name="Lelandais-Briere C."/>
            <person name="Owens G.L."/>
            <person name="Carrere S."/>
            <person name="Mayjonade B."/>
            <person name="Legrand L."/>
            <person name="Gill N."/>
            <person name="Kane N.C."/>
            <person name="Bowers J.E."/>
            <person name="Hubner S."/>
            <person name="Bellec A."/>
            <person name="Berard A."/>
            <person name="Berges H."/>
            <person name="Blanchet N."/>
            <person name="Boniface M.C."/>
            <person name="Brunel D."/>
            <person name="Catrice O."/>
            <person name="Chaidir N."/>
            <person name="Claudel C."/>
            <person name="Donnadieu C."/>
            <person name="Faraut T."/>
            <person name="Fievet G."/>
            <person name="Helmstetter N."/>
            <person name="King M."/>
            <person name="Knapp S.J."/>
            <person name="Lai Z."/>
            <person name="Le Paslier M.C."/>
            <person name="Lippi Y."/>
            <person name="Lorenzon L."/>
            <person name="Mandel J.R."/>
            <person name="Marage G."/>
            <person name="Marchand G."/>
            <person name="Marquand E."/>
            <person name="Bret-Mestries E."/>
            <person name="Morien E."/>
            <person name="Nambeesan S."/>
            <person name="Nguyen T."/>
            <person name="Pegot-Espagnet P."/>
            <person name="Pouilly N."/>
            <person name="Raftis F."/>
            <person name="Sallet E."/>
            <person name="Schiex T."/>
            <person name="Thomas J."/>
            <person name="Vandecasteele C."/>
            <person name="Vares D."/>
            <person name="Vear F."/>
            <person name="Vautrin S."/>
            <person name="Crespi M."/>
            <person name="Mangin B."/>
            <person name="Burke J.M."/>
            <person name="Salse J."/>
            <person name="Munos S."/>
            <person name="Vincourt P."/>
            <person name="Rieseberg L.H."/>
            <person name="Langlade N.B."/>
        </authorList>
    </citation>
    <scope>NUCLEOTIDE SEQUENCE</scope>
    <source>
        <tissue evidence="2">Leaves</tissue>
    </source>
</reference>
<organism evidence="2 3">
    <name type="scientific">Helianthus annuus</name>
    <name type="common">Common sunflower</name>
    <dbReference type="NCBI Taxonomy" id="4232"/>
    <lineage>
        <taxon>Eukaryota</taxon>
        <taxon>Viridiplantae</taxon>
        <taxon>Streptophyta</taxon>
        <taxon>Embryophyta</taxon>
        <taxon>Tracheophyta</taxon>
        <taxon>Spermatophyta</taxon>
        <taxon>Magnoliopsida</taxon>
        <taxon>eudicotyledons</taxon>
        <taxon>Gunneridae</taxon>
        <taxon>Pentapetalae</taxon>
        <taxon>asterids</taxon>
        <taxon>campanulids</taxon>
        <taxon>Asterales</taxon>
        <taxon>Asteraceae</taxon>
        <taxon>Asteroideae</taxon>
        <taxon>Heliantheae alliance</taxon>
        <taxon>Heliantheae</taxon>
        <taxon>Helianthus</taxon>
    </lineage>
</organism>
<accession>A0A9K3HI92</accession>
<name>A0A9K3HI92_HELAN</name>
<keyword evidence="3" id="KW-1185">Reference proteome</keyword>
<dbReference type="EMBL" id="MNCJ02000327">
    <property type="protein sequence ID" value="KAF5778705.1"/>
    <property type="molecule type" value="Genomic_DNA"/>
</dbReference>
<gene>
    <name evidence="2" type="ORF">HanXRQr2_Chr12g0550631</name>
</gene>
<feature type="region of interest" description="Disordered" evidence="1">
    <location>
        <begin position="10"/>
        <end position="64"/>
    </location>
</feature>